<dbReference type="VEuPathDB" id="ToxoDB:CSUI_009400"/>
<dbReference type="EMBL" id="MIGC01005593">
    <property type="protein sequence ID" value="PHJ16783.1"/>
    <property type="molecule type" value="Genomic_DNA"/>
</dbReference>
<evidence type="ECO:0000313" key="2">
    <source>
        <dbReference type="Proteomes" id="UP000221165"/>
    </source>
</evidence>
<keyword evidence="2" id="KW-1185">Reference proteome</keyword>
<protein>
    <submittedName>
        <fullName evidence="1">Uncharacterized protein</fullName>
    </submittedName>
</protein>
<gene>
    <name evidence="1" type="ORF">CSUI_009400</name>
</gene>
<accession>A0A2C6KK68</accession>
<comment type="caution">
    <text evidence="1">The sequence shown here is derived from an EMBL/GenBank/DDBJ whole genome shotgun (WGS) entry which is preliminary data.</text>
</comment>
<sequence>MVHKRTKNHPAVMNELYIHERFQRTLLTVPKPTHSSAGGRGILLVPPLEFVAYRRKKEMDAFLTLKWCACWQKQNNFISLALLFFSHLSSRVLCVPF</sequence>
<evidence type="ECO:0000313" key="1">
    <source>
        <dbReference type="EMBL" id="PHJ16783.1"/>
    </source>
</evidence>
<dbReference type="RefSeq" id="XP_067918508.1">
    <property type="nucleotide sequence ID" value="XM_068069516.1"/>
</dbReference>
<organism evidence="1 2">
    <name type="scientific">Cystoisospora suis</name>
    <dbReference type="NCBI Taxonomy" id="483139"/>
    <lineage>
        <taxon>Eukaryota</taxon>
        <taxon>Sar</taxon>
        <taxon>Alveolata</taxon>
        <taxon>Apicomplexa</taxon>
        <taxon>Conoidasida</taxon>
        <taxon>Coccidia</taxon>
        <taxon>Eucoccidiorida</taxon>
        <taxon>Eimeriorina</taxon>
        <taxon>Sarcocystidae</taxon>
        <taxon>Cystoisospora</taxon>
    </lineage>
</organism>
<name>A0A2C6KK68_9APIC</name>
<proteinExistence type="predicted"/>
<reference evidence="1 2" key="1">
    <citation type="journal article" date="2017" name="Int. J. Parasitol.">
        <title>The genome of the protozoan parasite Cystoisospora suis and a reverse vaccinology approach to identify vaccine candidates.</title>
        <authorList>
            <person name="Palmieri N."/>
            <person name="Shrestha A."/>
            <person name="Ruttkowski B."/>
            <person name="Beck T."/>
            <person name="Vogl C."/>
            <person name="Tomley F."/>
            <person name="Blake D.P."/>
            <person name="Joachim A."/>
        </authorList>
    </citation>
    <scope>NUCLEOTIDE SEQUENCE [LARGE SCALE GENOMIC DNA]</scope>
    <source>
        <strain evidence="1 2">Wien I</strain>
    </source>
</reference>
<dbReference type="Proteomes" id="UP000221165">
    <property type="component" value="Unassembled WGS sequence"/>
</dbReference>
<dbReference type="AlphaFoldDB" id="A0A2C6KK68"/>
<dbReference type="GeneID" id="94432727"/>